<accession>A0A9N8ZJR4</accession>
<proteinExistence type="predicted"/>
<dbReference type="OrthoDB" id="2448647at2759"/>
<gene>
    <name evidence="1" type="ORF">CPELLU_LOCUS2324</name>
</gene>
<keyword evidence="2" id="KW-1185">Reference proteome</keyword>
<reference evidence="1" key="1">
    <citation type="submission" date="2021-06" db="EMBL/GenBank/DDBJ databases">
        <authorList>
            <person name="Kallberg Y."/>
            <person name="Tangrot J."/>
            <person name="Rosling A."/>
        </authorList>
    </citation>
    <scope>NUCLEOTIDE SEQUENCE</scope>
    <source>
        <strain evidence="1">FL966</strain>
    </source>
</reference>
<evidence type="ECO:0000313" key="1">
    <source>
        <dbReference type="EMBL" id="CAG8498312.1"/>
    </source>
</evidence>
<comment type="caution">
    <text evidence="1">The sequence shown here is derived from an EMBL/GenBank/DDBJ whole genome shotgun (WGS) entry which is preliminary data.</text>
</comment>
<evidence type="ECO:0000313" key="2">
    <source>
        <dbReference type="Proteomes" id="UP000789759"/>
    </source>
</evidence>
<dbReference type="Proteomes" id="UP000789759">
    <property type="component" value="Unassembled WGS sequence"/>
</dbReference>
<name>A0A9N8ZJR4_9GLOM</name>
<sequence>MPTRKPKPEALNNQVVELEVLAAYDSIDDFSDIDIDNFGNIEEVSVGKTFNNWNQVMNFKRKYAISKGHRI</sequence>
<dbReference type="AlphaFoldDB" id="A0A9N8ZJR4"/>
<dbReference type="EMBL" id="CAJVQA010000983">
    <property type="protein sequence ID" value="CAG8498312.1"/>
    <property type="molecule type" value="Genomic_DNA"/>
</dbReference>
<organism evidence="1 2">
    <name type="scientific">Cetraspora pellucida</name>
    <dbReference type="NCBI Taxonomy" id="1433469"/>
    <lineage>
        <taxon>Eukaryota</taxon>
        <taxon>Fungi</taxon>
        <taxon>Fungi incertae sedis</taxon>
        <taxon>Mucoromycota</taxon>
        <taxon>Glomeromycotina</taxon>
        <taxon>Glomeromycetes</taxon>
        <taxon>Diversisporales</taxon>
        <taxon>Gigasporaceae</taxon>
        <taxon>Cetraspora</taxon>
    </lineage>
</organism>
<protein>
    <submittedName>
        <fullName evidence="1">19743_t:CDS:1</fullName>
    </submittedName>
</protein>